<feature type="region of interest" description="Disordered" evidence="1">
    <location>
        <begin position="642"/>
        <end position="689"/>
    </location>
</feature>
<feature type="compositionally biased region" description="Polar residues" evidence="1">
    <location>
        <begin position="676"/>
        <end position="689"/>
    </location>
</feature>
<accession>A0AAN6RN62</accession>
<organism evidence="2 3">
    <name type="scientific">Staphylotrichum tortipilum</name>
    <dbReference type="NCBI Taxonomy" id="2831512"/>
    <lineage>
        <taxon>Eukaryota</taxon>
        <taxon>Fungi</taxon>
        <taxon>Dikarya</taxon>
        <taxon>Ascomycota</taxon>
        <taxon>Pezizomycotina</taxon>
        <taxon>Sordariomycetes</taxon>
        <taxon>Sordariomycetidae</taxon>
        <taxon>Sordariales</taxon>
        <taxon>Chaetomiaceae</taxon>
        <taxon>Staphylotrichum</taxon>
    </lineage>
</organism>
<evidence type="ECO:0008006" key="4">
    <source>
        <dbReference type="Google" id="ProtNLM"/>
    </source>
</evidence>
<dbReference type="EMBL" id="MU856451">
    <property type="protein sequence ID" value="KAK3896689.1"/>
    <property type="molecule type" value="Genomic_DNA"/>
</dbReference>
<evidence type="ECO:0000313" key="3">
    <source>
        <dbReference type="Proteomes" id="UP001303889"/>
    </source>
</evidence>
<dbReference type="PANTHER" id="PTHR37535">
    <property type="entry name" value="FLUG DOMAIN PROTEIN"/>
    <property type="match status" value="1"/>
</dbReference>
<feature type="compositionally biased region" description="Basic and acidic residues" evidence="1">
    <location>
        <begin position="1"/>
        <end position="21"/>
    </location>
</feature>
<feature type="region of interest" description="Disordered" evidence="1">
    <location>
        <begin position="1"/>
        <end position="84"/>
    </location>
</feature>
<feature type="compositionally biased region" description="Basic and acidic residues" evidence="1">
    <location>
        <begin position="33"/>
        <end position="48"/>
    </location>
</feature>
<gene>
    <name evidence="2" type="ORF">C8A05DRAFT_20389</name>
</gene>
<dbReference type="AlphaFoldDB" id="A0AAN6RN62"/>
<evidence type="ECO:0000313" key="2">
    <source>
        <dbReference type="EMBL" id="KAK3896689.1"/>
    </source>
</evidence>
<feature type="compositionally biased region" description="Low complexity" evidence="1">
    <location>
        <begin position="649"/>
        <end position="660"/>
    </location>
</feature>
<dbReference type="Proteomes" id="UP001303889">
    <property type="component" value="Unassembled WGS sequence"/>
</dbReference>
<comment type="caution">
    <text evidence="2">The sequence shown here is derived from an EMBL/GenBank/DDBJ whole genome shotgun (WGS) entry which is preliminary data.</text>
</comment>
<reference evidence="2" key="1">
    <citation type="journal article" date="2023" name="Mol. Phylogenet. Evol.">
        <title>Genome-scale phylogeny and comparative genomics of the fungal order Sordariales.</title>
        <authorList>
            <person name="Hensen N."/>
            <person name="Bonometti L."/>
            <person name="Westerberg I."/>
            <person name="Brannstrom I.O."/>
            <person name="Guillou S."/>
            <person name="Cros-Aarteil S."/>
            <person name="Calhoun S."/>
            <person name="Haridas S."/>
            <person name="Kuo A."/>
            <person name="Mondo S."/>
            <person name="Pangilinan J."/>
            <person name="Riley R."/>
            <person name="LaButti K."/>
            <person name="Andreopoulos B."/>
            <person name="Lipzen A."/>
            <person name="Chen C."/>
            <person name="Yan M."/>
            <person name="Daum C."/>
            <person name="Ng V."/>
            <person name="Clum A."/>
            <person name="Steindorff A."/>
            <person name="Ohm R.A."/>
            <person name="Martin F."/>
            <person name="Silar P."/>
            <person name="Natvig D.O."/>
            <person name="Lalanne C."/>
            <person name="Gautier V."/>
            <person name="Ament-Velasquez S.L."/>
            <person name="Kruys A."/>
            <person name="Hutchinson M.I."/>
            <person name="Powell A.J."/>
            <person name="Barry K."/>
            <person name="Miller A.N."/>
            <person name="Grigoriev I.V."/>
            <person name="Debuchy R."/>
            <person name="Gladieux P."/>
            <person name="Hiltunen Thoren M."/>
            <person name="Johannesson H."/>
        </authorList>
    </citation>
    <scope>NUCLEOTIDE SEQUENCE</scope>
    <source>
        <strain evidence="2">CBS 103.79</strain>
    </source>
</reference>
<reference evidence="2" key="2">
    <citation type="submission" date="2023-05" db="EMBL/GenBank/DDBJ databases">
        <authorList>
            <consortium name="Lawrence Berkeley National Laboratory"/>
            <person name="Steindorff A."/>
            <person name="Hensen N."/>
            <person name="Bonometti L."/>
            <person name="Westerberg I."/>
            <person name="Brannstrom I.O."/>
            <person name="Guillou S."/>
            <person name="Cros-Aarteil S."/>
            <person name="Calhoun S."/>
            <person name="Haridas S."/>
            <person name="Kuo A."/>
            <person name="Mondo S."/>
            <person name="Pangilinan J."/>
            <person name="Riley R."/>
            <person name="Labutti K."/>
            <person name="Andreopoulos B."/>
            <person name="Lipzen A."/>
            <person name="Chen C."/>
            <person name="Yanf M."/>
            <person name="Daum C."/>
            <person name="Ng V."/>
            <person name="Clum A."/>
            <person name="Ohm R."/>
            <person name="Martin F."/>
            <person name="Silar P."/>
            <person name="Natvig D."/>
            <person name="Lalanne C."/>
            <person name="Gautier V."/>
            <person name="Ament-Velasquez S.L."/>
            <person name="Kruys A."/>
            <person name="Hutchinson M.I."/>
            <person name="Powell A.J."/>
            <person name="Barry K."/>
            <person name="Miller A.N."/>
            <person name="Grigoriev I.V."/>
            <person name="Debuchy R."/>
            <person name="Gladieux P."/>
            <person name="Thoren M.H."/>
            <person name="Johannesson H."/>
        </authorList>
    </citation>
    <scope>NUCLEOTIDE SEQUENCE</scope>
    <source>
        <strain evidence="2">CBS 103.79</strain>
    </source>
</reference>
<evidence type="ECO:0000256" key="1">
    <source>
        <dbReference type="SAM" id="MobiDB-lite"/>
    </source>
</evidence>
<dbReference type="Pfam" id="PF11917">
    <property type="entry name" value="DUF3435"/>
    <property type="match status" value="1"/>
</dbReference>
<sequence length="762" mass="87021">MDDLLRISEGKAIDRETRENPKAVYTETTNAAAEREAFVSDSESRSGSESDLFSESECEYDSESGVDSDSDSDSDVDPGRRQEPLNDRELYNQFIVGCEKEGPTLANRGDSAKRMIHTEKKKWIEFCKVTERHPYDALHQCHSATFKGYLYWRGKNSRIKKESSITTYWKVLSMLYCDTTKTWMNGAVLYDIGNWIPAVLTPLLDLDISVKNKSGLYIADLDLMLHHHWVLDEEVYTHERLRVQIAAVLVIAGATSTRPGALIGGLCYKDVEFHVFRPAPGSIRARVGLVIKLTKVKRSAGKSRPKKYGFHEEDTLLHDPVLYMESLAFADMAFENLSCPEDIYGLEVPPGSDRMILPWKQEWRDRPIFRALQGRGNNVSVALDKAFQYKKARDCLIRLGRALGFEKQLEWYDLRRGSGNKFHKALTPEEANQSMGHTLGDTMTYVRFYTTDFIEVDFQEIVFGSEPQRDLIHLMGRLLRNGDAPTRLTDEQKTEINRDPKLSEIRQKRDRVRAEIKKQGWTDKTAKHHQLGRRLLERHGRYHRQAESQRKRLHDQRLSQAIQEFHALAHGEEIRRQLNGIRPSEYLAPPTIEYQLPERARIAKLFAEVANVSNRNELHQLRMNLVRELALLCKLRESPRRRQAESGCKTAPTSTSAPASTPAPTPKPIPPHKPARTSSKWVRSRSSPTISAMPTATKVTATRLACPLCGCIDDIDGVIEHIRNRHAERKAIPFHCPYERCSGIVAGAVYFADHCKRQHPRD</sequence>
<dbReference type="PANTHER" id="PTHR37535:SF3">
    <property type="entry name" value="FLUG DOMAIN-CONTAINING PROTEIN"/>
    <property type="match status" value="1"/>
</dbReference>
<protein>
    <recommendedName>
        <fullName evidence="4">C2H2-type domain-containing protein</fullName>
    </recommendedName>
</protein>
<proteinExistence type="predicted"/>
<dbReference type="InterPro" id="IPR021842">
    <property type="entry name" value="DUF3435"/>
</dbReference>
<name>A0AAN6RN62_9PEZI</name>
<feature type="compositionally biased region" description="Pro residues" evidence="1">
    <location>
        <begin position="661"/>
        <end position="672"/>
    </location>
</feature>
<feature type="compositionally biased region" description="Acidic residues" evidence="1">
    <location>
        <begin position="52"/>
        <end position="76"/>
    </location>
</feature>
<keyword evidence="3" id="KW-1185">Reference proteome</keyword>